<sequence>MECGAPPSPTTTNTNNHFSKLLNFHILYRHAIKLGINCATISMAFHLPSLQYIILVYISPIISSLKHNLKRNKTILGNNLKASILTIFNPKLTGVHSSTL</sequence>
<evidence type="ECO:0000256" key="1">
    <source>
        <dbReference type="SAM" id="Phobius"/>
    </source>
</evidence>
<organism evidence="2 3">
    <name type="scientific">Gossypium stocksii</name>
    <dbReference type="NCBI Taxonomy" id="47602"/>
    <lineage>
        <taxon>Eukaryota</taxon>
        <taxon>Viridiplantae</taxon>
        <taxon>Streptophyta</taxon>
        <taxon>Embryophyta</taxon>
        <taxon>Tracheophyta</taxon>
        <taxon>Spermatophyta</taxon>
        <taxon>Magnoliopsida</taxon>
        <taxon>eudicotyledons</taxon>
        <taxon>Gunneridae</taxon>
        <taxon>Pentapetalae</taxon>
        <taxon>rosids</taxon>
        <taxon>malvids</taxon>
        <taxon>Malvales</taxon>
        <taxon>Malvaceae</taxon>
        <taxon>Malvoideae</taxon>
        <taxon>Gossypium</taxon>
    </lineage>
</organism>
<comment type="caution">
    <text evidence="2">The sequence shown here is derived from an EMBL/GenBank/DDBJ whole genome shotgun (WGS) entry which is preliminary data.</text>
</comment>
<keyword evidence="1" id="KW-0472">Membrane</keyword>
<keyword evidence="1" id="KW-0812">Transmembrane</keyword>
<evidence type="ECO:0000313" key="2">
    <source>
        <dbReference type="EMBL" id="KAH1066997.1"/>
    </source>
</evidence>
<name>A0A9D3ZVQ1_9ROSI</name>
<dbReference type="Proteomes" id="UP000828251">
    <property type="component" value="Unassembled WGS sequence"/>
</dbReference>
<protein>
    <submittedName>
        <fullName evidence="2">Uncharacterized protein</fullName>
    </submittedName>
</protein>
<dbReference type="AlphaFoldDB" id="A0A9D3ZVQ1"/>
<proteinExistence type="predicted"/>
<feature type="transmembrane region" description="Helical" evidence="1">
    <location>
        <begin position="49"/>
        <end position="65"/>
    </location>
</feature>
<dbReference type="OrthoDB" id="413520at2759"/>
<accession>A0A9D3ZVQ1</accession>
<gene>
    <name evidence="2" type="ORF">J1N35_031984</name>
</gene>
<keyword evidence="1" id="KW-1133">Transmembrane helix</keyword>
<evidence type="ECO:0000313" key="3">
    <source>
        <dbReference type="Proteomes" id="UP000828251"/>
    </source>
</evidence>
<reference evidence="2 3" key="1">
    <citation type="journal article" date="2021" name="Plant Biotechnol. J.">
        <title>Multi-omics assisted identification of the key and species-specific regulatory components of drought-tolerant mechanisms in Gossypium stocksii.</title>
        <authorList>
            <person name="Yu D."/>
            <person name="Ke L."/>
            <person name="Zhang D."/>
            <person name="Wu Y."/>
            <person name="Sun Y."/>
            <person name="Mei J."/>
            <person name="Sun J."/>
            <person name="Sun Y."/>
        </authorList>
    </citation>
    <scope>NUCLEOTIDE SEQUENCE [LARGE SCALE GENOMIC DNA]</scope>
    <source>
        <strain evidence="3">cv. E1</strain>
        <tissue evidence="2">Leaf</tissue>
    </source>
</reference>
<dbReference type="EMBL" id="JAIQCV010000009">
    <property type="protein sequence ID" value="KAH1066997.1"/>
    <property type="molecule type" value="Genomic_DNA"/>
</dbReference>
<keyword evidence="3" id="KW-1185">Reference proteome</keyword>